<proteinExistence type="predicted"/>
<protein>
    <submittedName>
        <fullName evidence="1">Uncharacterized protein</fullName>
    </submittedName>
</protein>
<dbReference type="EMBL" id="MT141928">
    <property type="protein sequence ID" value="QJA72146.1"/>
    <property type="molecule type" value="Genomic_DNA"/>
</dbReference>
<evidence type="ECO:0000313" key="2">
    <source>
        <dbReference type="EMBL" id="QJA91979.1"/>
    </source>
</evidence>
<accession>A0A6M3JQD1</accession>
<gene>
    <name evidence="1" type="ORF">MM415A02894_0006</name>
    <name evidence="2" type="ORF">MM415B03217_0006</name>
</gene>
<dbReference type="EMBL" id="MT143028">
    <property type="protein sequence ID" value="QJA91979.1"/>
    <property type="molecule type" value="Genomic_DNA"/>
</dbReference>
<dbReference type="AlphaFoldDB" id="A0A6M3JQD1"/>
<sequence length="56" mass="6333">MKILIQDIPQGLISSETIRCLNQNGVVVYYKGNKIDLEINDQKLAERILSEAKRGC</sequence>
<name>A0A6M3JQD1_9ZZZZ</name>
<organism evidence="1">
    <name type="scientific">viral metagenome</name>
    <dbReference type="NCBI Taxonomy" id="1070528"/>
    <lineage>
        <taxon>unclassified sequences</taxon>
        <taxon>metagenomes</taxon>
        <taxon>organismal metagenomes</taxon>
    </lineage>
</organism>
<evidence type="ECO:0000313" key="1">
    <source>
        <dbReference type="EMBL" id="QJA72146.1"/>
    </source>
</evidence>
<reference evidence="1" key="1">
    <citation type="submission" date="2020-03" db="EMBL/GenBank/DDBJ databases">
        <title>The deep terrestrial virosphere.</title>
        <authorList>
            <person name="Holmfeldt K."/>
            <person name="Nilsson E."/>
            <person name="Simone D."/>
            <person name="Lopez-Fernandez M."/>
            <person name="Wu X."/>
            <person name="de Brujin I."/>
            <person name="Lundin D."/>
            <person name="Andersson A."/>
            <person name="Bertilsson S."/>
            <person name="Dopson M."/>
        </authorList>
    </citation>
    <scope>NUCLEOTIDE SEQUENCE</scope>
    <source>
        <strain evidence="1">MM415A02894</strain>
        <strain evidence="2">MM415B03217</strain>
    </source>
</reference>